<feature type="transmembrane region" description="Helical" evidence="5">
    <location>
        <begin position="56"/>
        <end position="77"/>
    </location>
</feature>
<evidence type="ECO:0000256" key="1">
    <source>
        <dbReference type="ARBA" id="ARBA00023015"/>
    </source>
</evidence>
<evidence type="ECO:0000256" key="5">
    <source>
        <dbReference type="SAM" id="Phobius"/>
    </source>
</evidence>
<keyword evidence="5" id="KW-0472">Membrane</keyword>
<protein>
    <submittedName>
        <fullName evidence="7">Helix-turn-helix transcriptional regulator</fullName>
    </submittedName>
</protein>
<dbReference type="InterPro" id="IPR000792">
    <property type="entry name" value="Tscrpt_reg_LuxR_C"/>
</dbReference>
<dbReference type="Proteomes" id="UP001431963">
    <property type="component" value="Unassembled WGS sequence"/>
</dbReference>
<dbReference type="CDD" id="cd06170">
    <property type="entry name" value="LuxR_C_like"/>
    <property type="match status" value="1"/>
</dbReference>
<proteinExistence type="predicted"/>
<feature type="transmembrane region" description="Helical" evidence="5">
    <location>
        <begin position="12"/>
        <end position="36"/>
    </location>
</feature>
<feature type="region of interest" description="Disordered" evidence="4">
    <location>
        <begin position="174"/>
        <end position="194"/>
    </location>
</feature>
<gene>
    <name evidence="7" type="ORF">V6590_05100</name>
</gene>
<keyword evidence="5" id="KW-0812">Transmembrane</keyword>
<evidence type="ECO:0000256" key="3">
    <source>
        <dbReference type="ARBA" id="ARBA00023163"/>
    </source>
</evidence>
<evidence type="ECO:0000313" key="7">
    <source>
        <dbReference type="EMBL" id="MEH7827518.1"/>
    </source>
</evidence>
<keyword evidence="3" id="KW-0804">Transcription</keyword>
<evidence type="ECO:0000313" key="8">
    <source>
        <dbReference type="Proteomes" id="UP001431963"/>
    </source>
</evidence>
<evidence type="ECO:0000256" key="2">
    <source>
        <dbReference type="ARBA" id="ARBA00023125"/>
    </source>
</evidence>
<evidence type="ECO:0000256" key="4">
    <source>
        <dbReference type="SAM" id="MobiDB-lite"/>
    </source>
</evidence>
<keyword evidence="2" id="KW-0238">DNA-binding</keyword>
<dbReference type="InterPro" id="IPR036388">
    <property type="entry name" value="WH-like_DNA-bd_sf"/>
</dbReference>
<sequence length="194" mass="21304">MNMPPAGRLRRFLTRGPVGLGLLLALQLVCAAYFILDILSSLLGLHTVPIDWQVREMFEIGAALGLMLGLILGTLALRHALHERNLAEARLRRASGAFSEILAERFAEWGLTPAERDVALFAIKGMSTAEIAALRATSEGTVKAQTNAIYRKAGVTGRPQLLSLFIEELMREDGPLQQQERPAELPEKKPLRAI</sequence>
<dbReference type="RefSeq" id="WP_335420507.1">
    <property type="nucleotide sequence ID" value="NZ_JBALHR010000002.1"/>
</dbReference>
<organism evidence="7 8">
    <name type="scientific">Gemmobacter denitrificans</name>
    <dbReference type="NCBI Taxonomy" id="3123040"/>
    <lineage>
        <taxon>Bacteria</taxon>
        <taxon>Pseudomonadati</taxon>
        <taxon>Pseudomonadota</taxon>
        <taxon>Alphaproteobacteria</taxon>
        <taxon>Rhodobacterales</taxon>
        <taxon>Paracoccaceae</taxon>
        <taxon>Gemmobacter</taxon>
    </lineage>
</organism>
<name>A0ABU8BS41_9RHOB</name>
<dbReference type="SUPFAM" id="SSF46894">
    <property type="entry name" value="C-terminal effector domain of the bipartite response regulators"/>
    <property type="match status" value="1"/>
</dbReference>
<dbReference type="PROSITE" id="PS50043">
    <property type="entry name" value="HTH_LUXR_2"/>
    <property type="match status" value="1"/>
</dbReference>
<accession>A0ABU8BS41</accession>
<dbReference type="InterPro" id="IPR016032">
    <property type="entry name" value="Sig_transdc_resp-reg_C-effctor"/>
</dbReference>
<keyword evidence="8" id="KW-1185">Reference proteome</keyword>
<feature type="domain" description="HTH luxR-type" evidence="6">
    <location>
        <begin position="104"/>
        <end position="169"/>
    </location>
</feature>
<keyword evidence="1" id="KW-0805">Transcription regulation</keyword>
<evidence type="ECO:0000259" key="6">
    <source>
        <dbReference type="PROSITE" id="PS50043"/>
    </source>
</evidence>
<dbReference type="PANTHER" id="PTHR44688">
    <property type="entry name" value="DNA-BINDING TRANSCRIPTIONAL ACTIVATOR DEVR_DOSR"/>
    <property type="match status" value="1"/>
</dbReference>
<dbReference type="EMBL" id="JBALHR010000002">
    <property type="protein sequence ID" value="MEH7827518.1"/>
    <property type="molecule type" value="Genomic_DNA"/>
</dbReference>
<reference evidence="7" key="1">
    <citation type="submission" date="2024-02" db="EMBL/GenBank/DDBJ databases">
        <title>Genome sequences of strain Gemmobacter sp. JM10B15.</title>
        <authorList>
            <person name="Zhang M."/>
        </authorList>
    </citation>
    <scope>NUCLEOTIDE SEQUENCE</scope>
    <source>
        <strain evidence="7">JM10B15</strain>
    </source>
</reference>
<dbReference type="Gene3D" id="1.10.10.10">
    <property type="entry name" value="Winged helix-like DNA-binding domain superfamily/Winged helix DNA-binding domain"/>
    <property type="match status" value="1"/>
</dbReference>
<feature type="compositionally biased region" description="Basic and acidic residues" evidence="4">
    <location>
        <begin position="181"/>
        <end position="194"/>
    </location>
</feature>
<comment type="caution">
    <text evidence="7">The sequence shown here is derived from an EMBL/GenBank/DDBJ whole genome shotgun (WGS) entry which is preliminary data.</text>
</comment>
<keyword evidence="5" id="KW-1133">Transmembrane helix</keyword>
<dbReference type="PANTHER" id="PTHR44688:SF16">
    <property type="entry name" value="DNA-BINDING TRANSCRIPTIONAL ACTIVATOR DEVR_DOSR"/>
    <property type="match status" value="1"/>
</dbReference>
<dbReference type="SMART" id="SM00421">
    <property type="entry name" value="HTH_LUXR"/>
    <property type="match status" value="1"/>
</dbReference>
<dbReference type="Pfam" id="PF00196">
    <property type="entry name" value="GerE"/>
    <property type="match status" value="1"/>
</dbReference>